<evidence type="ECO:0000256" key="6">
    <source>
        <dbReference type="ARBA" id="ARBA00022617"/>
    </source>
</evidence>
<dbReference type="Pfam" id="PF00067">
    <property type="entry name" value="p450"/>
    <property type="match status" value="1"/>
</dbReference>
<dbReference type="CDD" id="cd11056">
    <property type="entry name" value="CYP6-like"/>
    <property type="match status" value="1"/>
</dbReference>
<dbReference type="InterPro" id="IPR050476">
    <property type="entry name" value="Insect_CytP450_Detox"/>
</dbReference>
<evidence type="ECO:0000256" key="12">
    <source>
        <dbReference type="ARBA" id="ARBA00023033"/>
    </source>
</evidence>
<protein>
    <recommendedName>
        <fullName evidence="19">Cytochrome P450</fullName>
    </recommendedName>
</protein>
<dbReference type="PANTHER" id="PTHR24292:SF54">
    <property type="entry name" value="CYP9F3-RELATED"/>
    <property type="match status" value="1"/>
</dbReference>
<keyword evidence="6 14" id="KW-0349">Heme</keyword>
<keyword evidence="16" id="KW-0812">Transmembrane</keyword>
<evidence type="ECO:0000256" key="3">
    <source>
        <dbReference type="ARBA" id="ARBA00004174"/>
    </source>
</evidence>
<keyword evidence="18" id="KW-1185">Reference proteome</keyword>
<comment type="similarity">
    <text evidence="5 15">Belongs to the cytochrome P450 family.</text>
</comment>
<evidence type="ECO:0000256" key="8">
    <source>
        <dbReference type="ARBA" id="ARBA00022824"/>
    </source>
</evidence>
<name>A0AAW1CXI4_9HEMI</name>
<dbReference type="AlphaFoldDB" id="A0AAW1CXI4"/>
<dbReference type="Proteomes" id="UP001461498">
    <property type="component" value="Unassembled WGS sequence"/>
</dbReference>
<sequence>MDLPSFILSVVLIILLFLYWFLTRNYNFWESRGVPCRKQEFLFGNLKDRVFLKTSFHEFIQDFYKEMKGKPFAGMYEGTRPVLFVLDPDLIKLILVKHFDHFMDRPVIKYKSEGYLEKMMIALQGNEWKRTRVACTPAFSSGRLKSMVPLFDTCGKQMIQYLNRVIDEQGETTLDIRALLINYTLNSIASTSFGISIDSYTDKESEFVKYALALQDISIFKRIIILITILYEVPEWITSRLPLSLFNDDSIRVFTKTLIETRNARLKNNTRRNDLLQLLLDAQAAPVEVIGETDQEISNEKRELIDEATALAQSVFFFVAGFESSSTQLSMACYELAKNKDIQEKARNDILSHWPDDNELTYDVINSMTYLDMVLSETLRLYPPLSRIDRTVTKPIDLNGLKLDYNMRIAIPASGLHHDPQYYPDPMVFKPERFSQEEKSKRNPYVYLPFGAGPRNCIGLRFVSISSKICMAYLLRNYQIDVCDQTPIPFEYHRRAFFLKAKKPIILKLKKIN</sequence>
<dbReference type="FunFam" id="1.10.630.10:FF:000042">
    <property type="entry name" value="Cytochrome P450"/>
    <property type="match status" value="1"/>
</dbReference>
<evidence type="ECO:0000256" key="10">
    <source>
        <dbReference type="ARBA" id="ARBA00023002"/>
    </source>
</evidence>
<reference evidence="17 18" key="1">
    <citation type="submission" date="2022-12" db="EMBL/GenBank/DDBJ databases">
        <title>Chromosome-level genome assembly of true bugs.</title>
        <authorList>
            <person name="Ma L."/>
            <person name="Li H."/>
        </authorList>
    </citation>
    <scope>NUCLEOTIDE SEQUENCE [LARGE SCALE GENOMIC DNA]</scope>
    <source>
        <strain evidence="17">Lab_2022b</strain>
    </source>
</reference>
<dbReference type="Gene3D" id="1.10.630.10">
    <property type="entry name" value="Cytochrome P450"/>
    <property type="match status" value="1"/>
</dbReference>
<evidence type="ECO:0000256" key="16">
    <source>
        <dbReference type="SAM" id="Phobius"/>
    </source>
</evidence>
<evidence type="ECO:0000256" key="1">
    <source>
        <dbReference type="ARBA" id="ARBA00001971"/>
    </source>
</evidence>
<evidence type="ECO:0000256" key="5">
    <source>
        <dbReference type="ARBA" id="ARBA00010617"/>
    </source>
</evidence>
<dbReference type="PANTHER" id="PTHR24292">
    <property type="entry name" value="CYTOCHROME P450"/>
    <property type="match status" value="1"/>
</dbReference>
<gene>
    <name evidence="17" type="ORF">O3M35_012063</name>
</gene>
<evidence type="ECO:0000256" key="14">
    <source>
        <dbReference type="PIRSR" id="PIRSR602403-1"/>
    </source>
</evidence>
<evidence type="ECO:0000256" key="9">
    <source>
        <dbReference type="ARBA" id="ARBA00022848"/>
    </source>
</evidence>
<dbReference type="InterPro" id="IPR017972">
    <property type="entry name" value="Cyt_P450_CS"/>
</dbReference>
<keyword evidence="12 15" id="KW-0503">Monooxygenase</keyword>
<dbReference type="GO" id="GO:0016705">
    <property type="term" value="F:oxidoreductase activity, acting on paired donors, with incorporation or reduction of molecular oxygen"/>
    <property type="evidence" value="ECO:0007669"/>
    <property type="project" value="InterPro"/>
</dbReference>
<organism evidence="17 18">
    <name type="scientific">Rhynocoris fuscipes</name>
    <dbReference type="NCBI Taxonomy" id="488301"/>
    <lineage>
        <taxon>Eukaryota</taxon>
        <taxon>Metazoa</taxon>
        <taxon>Ecdysozoa</taxon>
        <taxon>Arthropoda</taxon>
        <taxon>Hexapoda</taxon>
        <taxon>Insecta</taxon>
        <taxon>Pterygota</taxon>
        <taxon>Neoptera</taxon>
        <taxon>Paraneoptera</taxon>
        <taxon>Hemiptera</taxon>
        <taxon>Heteroptera</taxon>
        <taxon>Panheteroptera</taxon>
        <taxon>Cimicomorpha</taxon>
        <taxon>Reduviidae</taxon>
        <taxon>Harpactorinae</taxon>
        <taxon>Harpactorini</taxon>
        <taxon>Rhynocoris</taxon>
    </lineage>
</organism>
<evidence type="ECO:0000256" key="13">
    <source>
        <dbReference type="ARBA" id="ARBA00023136"/>
    </source>
</evidence>
<dbReference type="EMBL" id="JAPXFL010000009">
    <property type="protein sequence ID" value="KAK9501327.1"/>
    <property type="molecule type" value="Genomic_DNA"/>
</dbReference>
<keyword evidence="7 14" id="KW-0479">Metal-binding</keyword>
<evidence type="ECO:0008006" key="19">
    <source>
        <dbReference type="Google" id="ProtNLM"/>
    </source>
</evidence>
<proteinExistence type="inferred from homology"/>
<dbReference type="PRINTS" id="PR00385">
    <property type="entry name" value="P450"/>
</dbReference>
<dbReference type="InterPro" id="IPR001128">
    <property type="entry name" value="Cyt_P450"/>
</dbReference>
<dbReference type="InterPro" id="IPR002403">
    <property type="entry name" value="Cyt_P450_E_grp-IV"/>
</dbReference>
<dbReference type="GO" id="GO:0004497">
    <property type="term" value="F:monooxygenase activity"/>
    <property type="evidence" value="ECO:0007669"/>
    <property type="project" value="UniProtKB-KW"/>
</dbReference>
<evidence type="ECO:0000256" key="11">
    <source>
        <dbReference type="ARBA" id="ARBA00023004"/>
    </source>
</evidence>
<dbReference type="GO" id="GO:0020037">
    <property type="term" value="F:heme binding"/>
    <property type="evidence" value="ECO:0007669"/>
    <property type="project" value="InterPro"/>
</dbReference>
<accession>A0AAW1CXI4</accession>
<evidence type="ECO:0000256" key="2">
    <source>
        <dbReference type="ARBA" id="ARBA00003690"/>
    </source>
</evidence>
<dbReference type="PROSITE" id="PS00086">
    <property type="entry name" value="CYTOCHROME_P450"/>
    <property type="match status" value="1"/>
</dbReference>
<keyword evidence="13 16" id="KW-0472">Membrane</keyword>
<evidence type="ECO:0000313" key="18">
    <source>
        <dbReference type="Proteomes" id="UP001461498"/>
    </source>
</evidence>
<dbReference type="InterPro" id="IPR036396">
    <property type="entry name" value="Cyt_P450_sf"/>
</dbReference>
<evidence type="ECO:0000313" key="17">
    <source>
        <dbReference type="EMBL" id="KAK9501327.1"/>
    </source>
</evidence>
<keyword evidence="10 15" id="KW-0560">Oxidoreductase</keyword>
<dbReference type="GO" id="GO:0005506">
    <property type="term" value="F:iron ion binding"/>
    <property type="evidence" value="ECO:0007669"/>
    <property type="project" value="InterPro"/>
</dbReference>
<feature type="transmembrane region" description="Helical" evidence="16">
    <location>
        <begin position="6"/>
        <end position="22"/>
    </location>
</feature>
<dbReference type="SUPFAM" id="SSF48264">
    <property type="entry name" value="Cytochrome P450"/>
    <property type="match status" value="1"/>
</dbReference>
<keyword evidence="8" id="KW-0256">Endoplasmic reticulum</keyword>
<comment type="cofactor">
    <cofactor evidence="1 14">
        <name>heme</name>
        <dbReference type="ChEBI" id="CHEBI:30413"/>
    </cofactor>
</comment>
<comment type="caution">
    <text evidence="17">The sequence shown here is derived from an EMBL/GenBank/DDBJ whole genome shotgun (WGS) entry which is preliminary data.</text>
</comment>
<dbReference type="GO" id="GO:0005789">
    <property type="term" value="C:endoplasmic reticulum membrane"/>
    <property type="evidence" value="ECO:0007669"/>
    <property type="project" value="UniProtKB-SubCell"/>
</dbReference>
<dbReference type="PRINTS" id="PR00465">
    <property type="entry name" value="EP450IV"/>
</dbReference>
<evidence type="ECO:0000256" key="4">
    <source>
        <dbReference type="ARBA" id="ARBA00004406"/>
    </source>
</evidence>
<comment type="function">
    <text evidence="2">May be involved in the metabolism of insect hormones and in the breakdown of synthetic insecticides.</text>
</comment>
<keyword evidence="9" id="KW-0492">Microsome</keyword>
<evidence type="ECO:0000256" key="15">
    <source>
        <dbReference type="RuleBase" id="RU000461"/>
    </source>
</evidence>
<keyword evidence="16" id="KW-1133">Transmembrane helix</keyword>
<evidence type="ECO:0000256" key="7">
    <source>
        <dbReference type="ARBA" id="ARBA00022723"/>
    </source>
</evidence>
<comment type="subcellular location">
    <subcellularLocation>
        <location evidence="4">Endoplasmic reticulum membrane</location>
        <topology evidence="4">Peripheral membrane protein</topology>
    </subcellularLocation>
    <subcellularLocation>
        <location evidence="3">Microsome membrane</location>
        <topology evidence="3">Peripheral membrane protein</topology>
    </subcellularLocation>
</comment>
<keyword evidence="11 14" id="KW-0408">Iron</keyword>
<feature type="binding site" description="axial binding residue" evidence="14">
    <location>
        <position position="457"/>
    </location>
    <ligand>
        <name>heme</name>
        <dbReference type="ChEBI" id="CHEBI:30413"/>
    </ligand>
    <ligandPart>
        <name>Fe</name>
        <dbReference type="ChEBI" id="CHEBI:18248"/>
    </ligandPart>
</feature>